<evidence type="ECO:0000313" key="2">
    <source>
        <dbReference type="Proteomes" id="UP001187192"/>
    </source>
</evidence>
<dbReference type="Gramene" id="FCD_00008413-RA">
    <property type="protein sequence ID" value="FCD_00008413-RA:cds"/>
    <property type="gene ID" value="FCD_00008413"/>
</dbReference>
<name>A0AA88A0D6_FICCA</name>
<keyword evidence="2" id="KW-1185">Reference proteome</keyword>
<organism evidence="1 2">
    <name type="scientific">Ficus carica</name>
    <name type="common">Common fig</name>
    <dbReference type="NCBI Taxonomy" id="3494"/>
    <lineage>
        <taxon>Eukaryota</taxon>
        <taxon>Viridiplantae</taxon>
        <taxon>Streptophyta</taxon>
        <taxon>Embryophyta</taxon>
        <taxon>Tracheophyta</taxon>
        <taxon>Spermatophyta</taxon>
        <taxon>Magnoliopsida</taxon>
        <taxon>eudicotyledons</taxon>
        <taxon>Gunneridae</taxon>
        <taxon>Pentapetalae</taxon>
        <taxon>rosids</taxon>
        <taxon>fabids</taxon>
        <taxon>Rosales</taxon>
        <taxon>Moraceae</taxon>
        <taxon>Ficeae</taxon>
        <taxon>Ficus</taxon>
    </lineage>
</organism>
<accession>A0AA88A0D6</accession>
<gene>
    <name evidence="1" type="ORF">TIFTF001_013150</name>
</gene>
<reference evidence="1" key="1">
    <citation type="submission" date="2023-07" db="EMBL/GenBank/DDBJ databases">
        <title>draft genome sequence of fig (Ficus carica).</title>
        <authorList>
            <person name="Takahashi T."/>
            <person name="Nishimura K."/>
        </authorList>
    </citation>
    <scope>NUCLEOTIDE SEQUENCE</scope>
</reference>
<protein>
    <submittedName>
        <fullName evidence="1">Uncharacterized protein</fullName>
    </submittedName>
</protein>
<dbReference type="EMBL" id="BTGU01000017">
    <property type="protein sequence ID" value="GMN43952.1"/>
    <property type="molecule type" value="Genomic_DNA"/>
</dbReference>
<dbReference type="Proteomes" id="UP001187192">
    <property type="component" value="Unassembled WGS sequence"/>
</dbReference>
<sequence>MIHLIKQLVIEPLASVACHVVFWKNDEILKKSRKGKLVSYNLGSRKPRNLSNSWGGENKLLGSLSRDEPGFSENKGVECGMVSNFFNTWFELPFSVE</sequence>
<dbReference type="AlphaFoldDB" id="A0AA88A0D6"/>
<comment type="caution">
    <text evidence="1">The sequence shown here is derived from an EMBL/GenBank/DDBJ whole genome shotgun (WGS) entry which is preliminary data.</text>
</comment>
<proteinExistence type="predicted"/>
<evidence type="ECO:0000313" key="1">
    <source>
        <dbReference type="EMBL" id="GMN43952.1"/>
    </source>
</evidence>